<feature type="domain" description="NACHT" evidence="1">
    <location>
        <begin position="273"/>
        <end position="364"/>
    </location>
</feature>
<organism evidence="2 3">
    <name type="scientific">Meganyctiphanes norvegica</name>
    <name type="common">Northern krill</name>
    <name type="synonym">Thysanopoda norvegica</name>
    <dbReference type="NCBI Taxonomy" id="48144"/>
    <lineage>
        <taxon>Eukaryota</taxon>
        <taxon>Metazoa</taxon>
        <taxon>Ecdysozoa</taxon>
        <taxon>Arthropoda</taxon>
        <taxon>Crustacea</taxon>
        <taxon>Multicrustacea</taxon>
        <taxon>Malacostraca</taxon>
        <taxon>Eumalacostraca</taxon>
        <taxon>Eucarida</taxon>
        <taxon>Euphausiacea</taxon>
        <taxon>Euphausiidae</taxon>
        <taxon>Meganyctiphanes</taxon>
    </lineage>
</organism>
<dbReference type="InterPro" id="IPR007111">
    <property type="entry name" value="NACHT_NTPase"/>
</dbReference>
<dbReference type="Proteomes" id="UP001497623">
    <property type="component" value="Unassembled WGS sequence"/>
</dbReference>
<protein>
    <recommendedName>
        <fullName evidence="1">NACHT domain-containing protein</fullName>
    </recommendedName>
</protein>
<feature type="non-terminal residue" evidence="2">
    <location>
        <position position="364"/>
    </location>
</feature>
<comment type="caution">
    <text evidence="2">The sequence shown here is derived from an EMBL/GenBank/DDBJ whole genome shotgun (WGS) entry which is preliminary data.</text>
</comment>
<dbReference type="PROSITE" id="PS50837">
    <property type="entry name" value="NACHT"/>
    <property type="match status" value="1"/>
</dbReference>
<dbReference type="EMBL" id="CAXKWB010027193">
    <property type="protein sequence ID" value="CAL4131496.1"/>
    <property type="molecule type" value="Genomic_DNA"/>
</dbReference>
<sequence>MAALPPTAPLITDEDTNKFKVIYVLNSAGQSVLLTVYQHYKRFDVTKSIKEHLIHDFRIPLRSYRDKFDSTMRNVIENTPESGEKYDISLLIKCLRVLSEQYDRHNQNRWTDESELECKCQKLATKRNETFHSFSGLTIPEMRKEIEAIELLVKDILSSLKVRYPAEIVKINDFEQKTDKKISTILVEPLGRSEIKYCLFQKYLKTLRDEIPNYKDRCKSWGQLKILDFLLKSSTFHDIRLLFTDIIVEKSDSLKSNTRVDYKDILTLASNLAILLISSEAGGGKTTIFRYVINDWGEGASTMNEGDYDLIFPMLFRDPHTSSVEDLIFDLLPSIKKSMDTDDIMSCIEDPSQKILFFCDGYDE</sequence>
<accession>A0AAV2RQ26</accession>
<dbReference type="InterPro" id="IPR027417">
    <property type="entry name" value="P-loop_NTPase"/>
</dbReference>
<reference evidence="2 3" key="1">
    <citation type="submission" date="2024-05" db="EMBL/GenBank/DDBJ databases">
        <authorList>
            <person name="Wallberg A."/>
        </authorList>
    </citation>
    <scope>NUCLEOTIDE SEQUENCE [LARGE SCALE GENOMIC DNA]</scope>
</reference>
<dbReference type="PANTHER" id="PTHR46312">
    <property type="entry name" value="NACHT DOMAIN-CONTAINING PROTEIN"/>
    <property type="match status" value="1"/>
</dbReference>
<name>A0AAV2RQ26_MEGNR</name>
<evidence type="ECO:0000313" key="2">
    <source>
        <dbReference type="EMBL" id="CAL4131496.1"/>
    </source>
</evidence>
<dbReference type="PANTHER" id="PTHR46312:SF2">
    <property type="entry name" value="NUCLEOTIDE-BINDING OLIGOMERIZATION DOMAIN-CONTAINING PROTEIN 2-LIKE"/>
    <property type="match status" value="1"/>
</dbReference>
<keyword evidence="3" id="KW-1185">Reference proteome</keyword>
<dbReference type="AlphaFoldDB" id="A0AAV2RQ26"/>
<dbReference type="Pfam" id="PF05729">
    <property type="entry name" value="NACHT"/>
    <property type="match status" value="1"/>
</dbReference>
<dbReference type="Gene3D" id="3.40.50.300">
    <property type="entry name" value="P-loop containing nucleotide triphosphate hydrolases"/>
    <property type="match status" value="1"/>
</dbReference>
<evidence type="ECO:0000313" key="3">
    <source>
        <dbReference type="Proteomes" id="UP001497623"/>
    </source>
</evidence>
<evidence type="ECO:0000259" key="1">
    <source>
        <dbReference type="PROSITE" id="PS50837"/>
    </source>
</evidence>
<gene>
    <name evidence="2" type="ORF">MNOR_LOCUS26771</name>
</gene>
<proteinExistence type="predicted"/>